<dbReference type="Proteomes" id="UP001234202">
    <property type="component" value="Unassembled WGS sequence"/>
</dbReference>
<keyword evidence="2" id="KW-1185">Reference proteome</keyword>
<accession>A0ACC2XRH7</accession>
<proteinExistence type="predicted"/>
<protein>
    <submittedName>
        <fullName evidence="1">Uncharacterized protein</fullName>
    </submittedName>
</protein>
<dbReference type="EMBL" id="JASBWV010000004">
    <property type="protein sequence ID" value="KAJ9126640.1"/>
    <property type="molecule type" value="Genomic_DNA"/>
</dbReference>
<reference evidence="1" key="1">
    <citation type="submission" date="2023-04" db="EMBL/GenBank/DDBJ databases">
        <title>Draft Genome sequencing of Naganishia species isolated from polar environments using Oxford Nanopore Technology.</title>
        <authorList>
            <person name="Leo P."/>
            <person name="Venkateswaran K."/>
        </authorList>
    </citation>
    <scope>NUCLEOTIDE SEQUENCE</scope>
    <source>
        <strain evidence="1">DBVPG 5303</strain>
    </source>
</reference>
<evidence type="ECO:0000313" key="2">
    <source>
        <dbReference type="Proteomes" id="UP001234202"/>
    </source>
</evidence>
<evidence type="ECO:0000313" key="1">
    <source>
        <dbReference type="EMBL" id="KAJ9126640.1"/>
    </source>
</evidence>
<organism evidence="1 2">
    <name type="scientific">Naganishia onofrii</name>
    <dbReference type="NCBI Taxonomy" id="1851511"/>
    <lineage>
        <taxon>Eukaryota</taxon>
        <taxon>Fungi</taxon>
        <taxon>Dikarya</taxon>
        <taxon>Basidiomycota</taxon>
        <taxon>Agaricomycotina</taxon>
        <taxon>Tremellomycetes</taxon>
        <taxon>Filobasidiales</taxon>
        <taxon>Filobasidiaceae</taxon>
        <taxon>Naganishia</taxon>
    </lineage>
</organism>
<sequence length="275" mass="31793">MSTLLRLFVKNHLDGRPTFEVTAAPEILHYLFPQKVRPGCEPCPFTVRLIPTSTQDRVADLSLVLNTRQIKPNEDHYELLPSAYRVRSLLAAQPAIYPPPSAHPLHLRFPRERSQQDPELAHLPGYQRMWIHPTDVAEYFTEMGYRYIGSHVESCGNDEDIWDVHTYVGGEKLKALFGMLTPPQESLEDSLGRPSSATQQVEFSNYCKHMSTLWIWKRCIMLRLFASSPHDVLHVNSDQDVGRLREMHHLTWLSEEGKVYRDGRLRRTLYCDGKN</sequence>
<comment type="caution">
    <text evidence="1">The sequence shown here is derived from an EMBL/GenBank/DDBJ whole genome shotgun (WGS) entry which is preliminary data.</text>
</comment>
<name>A0ACC2XRH7_9TREE</name>
<gene>
    <name evidence="1" type="ORF">QFC24_001669</name>
</gene>